<keyword evidence="3" id="KW-0378">Hydrolase</keyword>
<feature type="domain" description="Sulfatase N-terminal" evidence="5">
    <location>
        <begin position="6"/>
        <end position="323"/>
    </location>
</feature>
<dbReference type="GO" id="GO:0046872">
    <property type="term" value="F:metal ion binding"/>
    <property type="evidence" value="ECO:0007669"/>
    <property type="project" value="UniProtKB-KW"/>
</dbReference>
<dbReference type="Pfam" id="PF00884">
    <property type="entry name" value="Sulfatase"/>
    <property type="match status" value="1"/>
</dbReference>
<proteinExistence type="inferred from homology"/>
<dbReference type="Gene3D" id="3.30.1120.10">
    <property type="match status" value="1"/>
</dbReference>
<dbReference type="InterPro" id="IPR050738">
    <property type="entry name" value="Sulfatase"/>
</dbReference>
<sequence length="456" mass="51206">MPRERPNVVYVFADQWRAQDTGYAGNRQVRTPHLDSLAAQSINFTHAVAGIPVCCPARACLLTGQHALTHGVFLNDVHLADDAVSMARLFKAAGYDTAYVGKWHVDGRGRSSYIPPESRQGFDYWKALECTHDYNSSRYYAADSDEPLTWEGYDAIEQTKDVQAYLRGRNQEVGDANADTPFLLVLSWGPPHAPYETAPPEYRALYSPDDVELRPNVPPEMAGEAREWIAGYYAHCTALDDCLGELLQTLEEEGLAENTIFVFTSDHGDMLGSQGEVKKQRPWEESIRVPFLLRWPRRYGLQGRELDALLDTPDILPTLLSLCEIPIPATVEGQDFTGAIEGGQDPSGGAALIYCPHPFGQFLRRDGGREYRGLRTQTHTYARDLNGPWLLYDNEADPFQLANLVDRPEVASLQAELESQLQRKLDERGDEFLPGETYVKKWGYSLDETGTVPFNW</sequence>
<gene>
    <name evidence="6" type="ORF">F4X14_19325</name>
</gene>
<dbReference type="InterPro" id="IPR000917">
    <property type="entry name" value="Sulfatase_N"/>
</dbReference>
<evidence type="ECO:0000256" key="3">
    <source>
        <dbReference type="ARBA" id="ARBA00022801"/>
    </source>
</evidence>
<comment type="caution">
    <text evidence="6">The sequence shown here is derived from an EMBL/GenBank/DDBJ whole genome shotgun (WGS) entry which is preliminary data.</text>
</comment>
<reference evidence="6" key="1">
    <citation type="submission" date="2019-09" db="EMBL/GenBank/DDBJ databases">
        <title>Characterisation of the sponge microbiome using genome-centric metagenomics.</title>
        <authorList>
            <person name="Engelberts J.P."/>
            <person name="Robbins S.J."/>
            <person name="De Goeij J.M."/>
            <person name="Aranda M."/>
            <person name="Bell S.C."/>
            <person name="Webster N.S."/>
        </authorList>
    </citation>
    <scope>NUCLEOTIDE SEQUENCE</scope>
    <source>
        <strain evidence="6">SB0661_bin_32</strain>
    </source>
</reference>
<keyword evidence="2" id="KW-0479">Metal-binding</keyword>
<dbReference type="PROSITE" id="PS00523">
    <property type="entry name" value="SULFATASE_1"/>
    <property type="match status" value="1"/>
</dbReference>
<evidence type="ECO:0000256" key="4">
    <source>
        <dbReference type="ARBA" id="ARBA00022837"/>
    </source>
</evidence>
<evidence type="ECO:0000256" key="1">
    <source>
        <dbReference type="ARBA" id="ARBA00008779"/>
    </source>
</evidence>
<evidence type="ECO:0000313" key="6">
    <source>
        <dbReference type="EMBL" id="MYC97115.1"/>
    </source>
</evidence>
<name>A0A6B1DCZ6_9CHLR</name>
<dbReference type="AlphaFoldDB" id="A0A6B1DCZ6"/>
<comment type="similarity">
    <text evidence="1">Belongs to the sulfatase family.</text>
</comment>
<dbReference type="CDD" id="cd16034">
    <property type="entry name" value="sulfatase_like"/>
    <property type="match status" value="1"/>
</dbReference>
<dbReference type="GO" id="GO:0004065">
    <property type="term" value="F:arylsulfatase activity"/>
    <property type="evidence" value="ECO:0007669"/>
    <property type="project" value="TreeGrafter"/>
</dbReference>
<evidence type="ECO:0000259" key="5">
    <source>
        <dbReference type="Pfam" id="PF00884"/>
    </source>
</evidence>
<dbReference type="InterPro" id="IPR024607">
    <property type="entry name" value="Sulfatase_CS"/>
</dbReference>
<dbReference type="PANTHER" id="PTHR42693">
    <property type="entry name" value="ARYLSULFATASE FAMILY MEMBER"/>
    <property type="match status" value="1"/>
</dbReference>
<dbReference type="SUPFAM" id="SSF53649">
    <property type="entry name" value="Alkaline phosphatase-like"/>
    <property type="match status" value="1"/>
</dbReference>
<dbReference type="PANTHER" id="PTHR42693:SF53">
    <property type="entry name" value="ENDO-4-O-SULFATASE"/>
    <property type="match status" value="1"/>
</dbReference>
<dbReference type="InterPro" id="IPR017850">
    <property type="entry name" value="Alkaline_phosphatase_core_sf"/>
</dbReference>
<dbReference type="Gene3D" id="3.40.720.10">
    <property type="entry name" value="Alkaline Phosphatase, subunit A"/>
    <property type="match status" value="1"/>
</dbReference>
<organism evidence="6">
    <name type="scientific">Caldilineaceae bacterium SB0661_bin_32</name>
    <dbReference type="NCBI Taxonomy" id="2605255"/>
    <lineage>
        <taxon>Bacteria</taxon>
        <taxon>Bacillati</taxon>
        <taxon>Chloroflexota</taxon>
        <taxon>Caldilineae</taxon>
        <taxon>Caldilineales</taxon>
        <taxon>Caldilineaceae</taxon>
    </lineage>
</organism>
<keyword evidence="4" id="KW-0106">Calcium</keyword>
<dbReference type="EMBL" id="VXMH01000104">
    <property type="protein sequence ID" value="MYC97115.1"/>
    <property type="molecule type" value="Genomic_DNA"/>
</dbReference>
<accession>A0A6B1DCZ6</accession>
<protein>
    <submittedName>
        <fullName evidence="6">Sulfatase</fullName>
    </submittedName>
</protein>
<evidence type="ECO:0000256" key="2">
    <source>
        <dbReference type="ARBA" id="ARBA00022723"/>
    </source>
</evidence>
<dbReference type="PROSITE" id="PS00149">
    <property type="entry name" value="SULFATASE_2"/>
    <property type="match status" value="1"/>
</dbReference>